<proteinExistence type="predicted"/>
<evidence type="ECO:0000256" key="2">
    <source>
        <dbReference type="SAM" id="SignalP"/>
    </source>
</evidence>
<keyword evidence="2" id="KW-0732">Signal</keyword>
<gene>
    <name evidence="3" type="ORF">CCMP2556_LOCUS25370</name>
</gene>
<organism evidence="3 4">
    <name type="scientific">Durusdinium trenchii</name>
    <dbReference type="NCBI Taxonomy" id="1381693"/>
    <lineage>
        <taxon>Eukaryota</taxon>
        <taxon>Sar</taxon>
        <taxon>Alveolata</taxon>
        <taxon>Dinophyceae</taxon>
        <taxon>Suessiales</taxon>
        <taxon>Symbiodiniaceae</taxon>
        <taxon>Durusdinium</taxon>
    </lineage>
</organism>
<accession>A0ABP0MDQ8</accession>
<feature type="signal peptide" evidence="2">
    <location>
        <begin position="1"/>
        <end position="16"/>
    </location>
</feature>
<sequence length="2516" mass="273458">MLWPLAIFYLSVFAFGDNCVEEFKAESRSLLQRNRPKTKLDQLMETMKMMKDEVDKIKEEMDQTKGLGPVSPNQTALFQGCSAKKGETSSAKFQFGHSPDGPVLATLNVSQASCTANEVPLKHFSRSSYNEVCCPEGSVQCAGCAQYGATTCSTCAGGFMQRGGKCTACADTVGWVNRAGLTCAQLTSSDCNSVKVKGLSSNEACCKCNGGTVTATPFAYDLKHWALGEQVSMKPRPRTAESYSLNEGCELAEYNLTMDGSTGEITSVGSAAEPFSVECTVTAHQAHGVTFDAVVKVSMDWFAYGVPLLLFQTSPSVFVASKAAGSWKDFAVKCAPQTGWLSVDASLGTLTGGPSQAWKGGVSDGSMAGQKGGICRVSALHQAASASKWERREAKVVAIWPQPWTTLNYGTSSVSATLGDQLPVLKLIPQSDALLKPSDFFVACDTTPSNLGWSFDSLLGTGLLEGYSVLEVAEDGSISISVSREMSAIFDTMASSGATRKQVTLNCAVWGMFPDDSLTPIKANLAIQIWDDICWVSKSLKSFSETDTSATSEAACRANCRRDAKCPSYSWAGTCRRHMNHPSLGATTVVWAKVTNCTSEFACKDVSTGSWYQSGLYCPVAPDVFRQDILYLKTGATPEETLYLSKFVSSIDGSVNGCTTGNWIIRQAAPEKDYIKMETGEVELAGPFVRCLSTNFDFGVANCPQPNITVPDEGFAPMVVDDPYTVEPADYWLHPCECAPAAWGMEKPVNPESFESVPGKSLNSFIPPAFELVSGQFVCPAKELVDNGVHFETETEAMERSDCEARCKAQNLCNFFWHGSQQGANTCRLYSACSRLVRELGLEGRLEALPRSISCQVADPDACWSTSLRRSSLTTPEPQAFLYWELHQQCDEALLLGGVGVDTCARPTYRALNSHQWQHKSRLPETFLHGTRLKVSCWTERYAGLQGSSSAQEMSIYCVNGLWFNANNEAELGSFSCEACVQVGASGFKEIEARNEQEIWYMNRMKLSIATEVVDNTQSKVHCLRFGSGNQDLKMALQDACSATLLAEFDSITSSDSRHVKLLEGNNQCLEEAMLGDLPIGVHSLCSPTVTAQQIPMDDLPAMLWRIHSKDHEEAGHRLRKSVIDCWGRGAIGKVDMMHLFNTNRAQTASYMGRVLVPIPDGMSAWGNNAWQQLSLHAFGWRKFDFPSATEIRMCVTYTDSTNDQTGHLQLRLRKYSDANAILFRDSFGITWSHSGLYHHSCGPWHDLAAVYCGYSWSDTCVIDWHHSTHTVIKSLELEFGSSDPNQARFFRGRLDAPVTYEGTPSANTWFKIGHSFGLAKWLYDAKFIRACVVFTDSTAGGTLKARLTQPWTGKVYFEENLGGTWSASGLVHSSCGSWHSISNVDCGYSWVDTCEFHVMMTEVARVQVFEVDFELKSDLVSTPSAYLGRTKLAISSYATSGTNSWYAISQAGTGLFINTADYPTASDFRACALFTDDSTGKGTAKFRLRRTDHAGGTIFFEDDLGHTYSAMGLYHMTCGAWRPVSSISCGSSWGNTCQMDAMHTEGVSLYVYSFFLEYRASLARDVCRFAPVINRVADNTVALFKIGAWSDWQYRLSDAPVYCPEGRILTDLNASSEHLFYACGAVAGLGSCTEGFTSQADVKDWTSYATLGSLSVVCPQDALLNGFHFEFSEGGKWIRFRYTCCHASGAPTAIVPVAPMAAPDVEGLYCPVGKDASGRAIYEQSFESASQLTVSTAWACDCAQCMNGKVSIDVGRFGTVAAGNVYELTGWASACRLYCDGVEVAYLSTWEHATGYSRSFPSQCIGAVSVEIHGGGHCGGCRVGGTGLFIKPWPKQPSFLAVDAVNTPLVPKRLQFSADQGKWCIDSSCTAVDGRVEPIGVSSSSFDVVAVSDFDGQFEGKGVPKIGGGQAAALKARLRGIKTPKRPKAPKVPKLETFTPEEPSYAAECMDYTQLWASIQESYKDATGTVTPHMNQLKAEPVYDLPETNPCEVAGAVSGTRGKIGGGDGRATPEKMPYTELDGCSARVITRELEAAKRERDAAVFETVTNVADESMDLVCDSPPNIETAPMGMGAEFQAEDWCSDGFKLAHAMMLMATYHGGIGLANSIYNVEVEDNADCDPIQAGLDRLFCDVHCVRDAVVRGDRAILRNLKSATEVTNNNMKKMVEWSVAANQAETGWLAAKMDTIEDRLSIRIQMVQDALNTANTAALQEAKEVSSSLLSELAGFAETVSFRSAMARHTAGDALEHFVKFGQRLEGPVNTTTASMALQELQVLHAKMKSSVGSLGSSKMQSLGAQFQREASNLQVLAKQQLETLGIYKEHGNVTSTIVRTWQQAAHTQERRMALVTVDRIWWELRGKLDGYLEAAELQVNAFMDSLSTIASYEHCSASLGDVQKSYAKSLAARDVGHAALRSTWRESVNSLGELAAVIADTDIFNIFVQEEGCNSTLAKQTLKQARFAVKALGLLAHRFEVGGLPKPDGNILLQAVQRIRASYTAARASYSCPTAGGGPAGA</sequence>
<evidence type="ECO:0000313" key="3">
    <source>
        <dbReference type="EMBL" id="CAK9049619.1"/>
    </source>
</evidence>
<keyword evidence="1" id="KW-0175">Coiled coil</keyword>
<evidence type="ECO:0000313" key="4">
    <source>
        <dbReference type="Proteomes" id="UP001642484"/>
    </source>
</evidence>
<feature type="coiled-coil region" evidence="1">
    <location>
        <begin position="40"/>
        <end position="67"/>
    </location>
</feature>
<feature type="chain" id="PRO_5046689801" evidence="2">
    <location>
        <begin position="17"/>
        <end position="2516"/>
    </location>
</feature>
<dbReference type="CDD" id="cd00064">
    <property type="entry name" value="FU"/>
    <property type="match status" value="1"/>
</dbReference>
<dbReference type="InterPro" id="IPR006212">
    <property type="entry name" value="Furin_repeat"/>
</dbReference>
<keyword evidence="4" id="KW-1185">Reference proteome</keyword>
<dbReference type="Proteomes" id="UP001642484">
    <property type="component" value="Unassembled WGS sequence"/>
</dbReference>
<dbReference type="EMBL" id="CAXAMN010017014">
    <property type="protein sequence ID" value="CAK9049619.1"/>
    <property type="molecule type" value="Genomic_DNA"/>
</dbReference>
<protein>
    <submittedName>
        <fullName evidence="3">Uncharacterized protein</fullName>
    </submittedName>
</protein>
<comment type="caution">
    <text evidence="3">The sequence shown here is derived from an EMBL/GenBank/DDBJ whole genome shotgun (WGS) entry which is preliminary data.</text>
</comment>
<reference evidence="3 4" key="1">
    <citation type="submission" date="2024-02" db="EMBL/GenBank/DDBJ databases">
        <authorList>
            <person name="Chen Y."/>
            <person name="Shah S."/>
            <person name="Dougan E. K."/>
            <person name="Thang M."/>
            <person name="Chan C."/>
        </authorList>
    </citation>
    <scope>NUCLEOTIDE SEQUENCE [LARGE SCALE GENOMIC DNA]</scope>
</reference>
<evidence type="ECO:0000256" key="1">
    <source>
        <dbReference type="SAM" id="Coils"/>
    </source>
</evidence>
<name>A0ABP0MDQ8_9DINO</name>